<dbReference type="Gene3D" id="3.40.50.150">
    <property type="entry name" value="Vaccinia Virus protein VP39"/>
    <property type="match status" value="1"/>
</dbReference>
<keyword evidence="3" id="KW-1185">Reference proteome</keyword>
<dbReference type="EMBL" id="JBFCZG010000005">
    <property type="protein sequence ID" value="KAL3422374.1"/>
    <property type="molecule type" value="Genomic_DNA"/>
</dbReference>
<protein>
    <submittedName>
        <fullName evidence="2">Methyltransferase</fullName>
    </submittedName>
</protein>
<feature type="compositionally biased region" description="Low complexity" evidence="1">
    <location>
        <begin position="1"/>
        <end position="15"/>
    </location>
</feature>
<dbReference type="CDD" id="cd02440">
    <property type="entry name" value="AdoMet_MTases"/>
    <property type="match status" value="1"/>
</dbReference>
<comment type="caution">
    <text evidence="2">The sequence shown here is derived from an EMBL/GenBank/DDBJ whole genome shotgun (WGS) entry which is preliminary data.</text>
</comment>
<keyword evidence="2" id="KW-0808">Transferase</keyword>
<dbReference type="GO" id="GO:0008168">
    <property type="term" value="F:methyltransferase activity"/>
    <property type="evidence" value="ECO:0007669"/>
    <property type="project" value="UniProtKB-KW"/>
</dbReference>
<evidence type="ECO:0000313" key="3">
    <source>
        <dbReference type="Proteomes" id="UP001629113"/>
    </source>
</evidence>
<accession>A0ABR4PGC2</accession>
<dbReference type="PANTHER" id="PTHR43591">
    <property type="entry name" value="METHYLTRANSFERASE"/>
    <property type="match status" value="1"/>
</dbReference>
<dbReference type="Pfam" id="PF13489">
    <property type="entry name" value="Methyltransf_23"/>
    <property type="match status" value="1"/>
</dbReference>
<evidence type="ECO:0000313" key="2">
    <source>
        <dbReference type="EMBL" id="KAL3422374.1"/>
    </source>
</evidence>
<gene>
    <name evidence="2" type="ORF">PVAG01_06530</name>
</gene>
<dbReference type="GO" id="GO:0032259">
    <property type="term" value="P:methylation"/>
    <property type="evidence" value="ECO:0007669"/>
    <property type="project" value="UniProtKB-KW"/>
</dbReference>
<dbReference type="InterPro" id="IPR029063">
    <property type="entry name" value="SAM-dependent_MTases_sf"/>
</dbReference>
<keyword evidence="2" id="KW-0489">Methyltransferase</keyword>
<feature type="region of interest" description="Disordered" evidence="1">
    <location>
        <begin position="1"/>
        <end position="22"/>
    </location>
</feature>
<dbReference type="SUPFAM" id="SSF53335">
    <property type="entry name" value="S-adenosyl-L-methionine-dependent methyltransferases"/>
    <property type="match status" value="1"/>
</dbReference>
<organism evidence="2 3">
    <name type="scientific">Phlyctema vagabunda</name>
    <dbReference type="NCBI Taxonomy" id="108571"/>
    <lineage>
        <taxon>Eukaryota</taxon>
        <taxon>Fungi</taxon>
        <taxon>Dikarya</taxon>
        <taxon>Ascomycota</taxon>
        <taxon>Pezizomycotina</taxon>
        <taxon>Leotiomycetes</taxon>
        <taxon>Helotiales</taxon>
        <taxon>Dermateaceae</taxon>
        <taxon>Phlyctema</taxon>
    </lineage>
</organism>
<sequence>MATGSTAGVVGATGTLPEPNPTEFLQIDHDEEEVEFNDADSSLGSDISSTSTSLTSSIRDYKYENGRRYHAYREGEYVLPNDEKEQDRMDLHHHVFRLSLGGLLYRSPLPKTPQRVLDLGTGTGIWAVEFADEHPSATVIGNDLSPIQPTWVPTNCRFIVDDIENEWLYTPDEAFDFIHGRGLGGSVRDWDRLYAEAYNHLTPGGWFEQQEYEAWIRSDDDPELLNAPAVAQWQQLVDEASLLFGKRVNIAESVEAGFIRAGFEDVRDDIYKVPIGTWPLEKSLKTMGMYQQEQMCDCVESFTLALLTRVLKWSNEETQVLMANVRSNFRNKKNHLYCKFHYVYGRKPINA</sequence>
<name>A0ABR4PGC2_9HELO</name>
<proteinExistence type="predicted"/>
<dbReference type="PANTHER" id="PTHR43591:SF31">
    <property type="entry name" value="LAEA-LIKE, PUTATIVE (AFU_ORTHOLOGUE AFUA_8G01930)-RELATED"/>
    <property type="match status" value="1"/>
</dbReference>
<evidence type="ECO:0000256" key="1">
    <source>
        <dbReference type="SAM" id="MobiDB-lite"/>
    </source>
</evidence>
<dbReference type="Proteomes" id="UP001629113">
    <property type="component" value="Unassembled WGS sequence"/>
</dbReference>
<reference evidence="2 3" key="1">
    <citation type="submission" date="2024-06" db="EMBL/GenBank/DDBJ databases">
        <title>Complete genome of Phlyctema vagabunda strain 19-DSS-EL-015.</title>
        <authorList>
            <person name="Fiorenzani C."/>
        </authorList>
    </citation>
    <scope>NUCLEOTIDE SEQUENCE [LARGE SCALE GENOMIC DNA]</scope>
    <source>
        <strain evidence="2 3">19-DSS-EL-015</strain>
    </source>
</reference>